<accession>A0A1S5R3H7</accession>
<keyword evidence="2" id="KW-1185">Reference proteome</keyword>
<dbReference type="Proteomes" id="UP000225821">
    <property type="component" value="Segment"/>
</dbReference>
<evidence type="ECO:0000313" key="2">
    <source>
        <dbReference type="Proteomes" id="UP000225821"/>
    </source>
</evidence>
<reference evidence="1 2" key="1">
    <citation type="submission" date="2016-03" db="EMBL/GenBank/DDBJ databases">
        <title>Characterisation of pf16 and phiPMW: Two novel phages infecting Pseudomonas putida PpG1.</title>
        <authorList>
            <person name="Magill D.J."/>
            <person name="Krylov V.N."/>
            <person name="Shaburova O.V."/>
            <person name="Allen C.C.R."/>
            <person name="McGrath J.W."/>
            <person name="Quinn J.P."/>
            <person name="Kulakov L.A."/>
        </authorList>
    </citation>
    <scope>NUCLEOTIDE SEQUENCE [LARGE SCALE GENOMIC DNA]</scope>
</reference>
<proteinExistence type="predicted"/>
<evidence type="ECO:0000313" key="1">
    <source>
        <dbReference type="EMBL" id="AND74951.1"/>
    </source>
</evidence>
<sequence>MNLGIFEGLPSGKSYGNPTNWVYVDDRDFVVAFFVNEKLANVPDFTWVVEYKDGREVLIKHDAPLHYPVFGLDEQEWHEFKHEALPMIDEFIKTLG</sequence>
<gene>
    <name evidence="1" type="ORF">pf16_28</name>
</gene>
<dbReference type="EMBL" id="KU873925">
    <property type="protein sequence ID" value="AND74951.1"/>
    <property type="molecule type" value="Genomic_DNA"/>
</dbReference>
<organism evidence="1 2">
    <name type="scientific">Pseudomonas phage pf16</name>
    <dbReference type="NCBI Taxonomy" id="1815630"/>
    <lineage>
        <taxon>Viruses</taxon>
        <taxon>Duplodnaviria</taxon>
        <taxon>Heunggongvirae</taxon>
        <taxon>Uroviricota</taxon>
        <taxon>Caudoviricetes</taxon>
        <taxon>Chakrabartyvirus</taxon>
        <taxon>Chakrabartyvirus pf16</taxon>
    </lineage>
</organism>
<protein>
    <submittedName>
        <fullName evidence="1">Uncharacterized protein</fullName>
    </submittedName>
</protein>
<name>A0A1S5R3H7_9CAUD</name>